<dbReference type="NCBIfam" id="TIGR00150">
    <property type="entry name" value="T6A_YjeE"/>
    <property type="match status" value="1"/>
</dbReference>
<evidence type="ECO:0000256" key="2">
    <source>
        <dbReference type="ARBA" id="ARBA00007599"/>
    </source>
</evidence>
<evidence type="ECO:0000256" key="10">
    <source>
        <dbReference type="ARBA" id="ARBA00032441"/>
    </source>
</evidence>
<dbReference type="GO" id="GO:0002949">
    <property type="term" value="P:tRNA threonylcarbamoyladenosine modification"/>
    <property type="evidence" value="ECO:0007669"/>
    <property type="project" value="InterPro"/>
</dbReference>
<evidence type="ECO:0000256" key="7">
    <source>
        <dbReference type="ARBA" id="ARBA00022741"/>
    </source>
</evidence>
<dbReference type="Pfam" id="PF02367">
    <property type="entry name" value="TsaE"/>
    <property type="match status" value="1"/>
</dbReference>
<keyword evidence="12" id="KW-0732">Signal</keyword>
<keyword evidence="14" id="KW-1185">Reference proteome</keyword>
<dbReference type="Gene3D" id="3.40.50.300">
    <property type="entry name" value="P-loop containing nucleotide triphosphate hydrolases"/>
    <property type="match status" value="1"/>
</dbReference>
<dbReference type="Proteomes" id="UP000019335">
    <property type="component" value="Unassembled WGS sequence"/>
</dbReference>
<evidence type="ECO:0000256" key="4">
    <source>
        <dbReference type="ARBA" id="ARBA00022490"/>
    </source>
</evidence>
<evidence type="ECO:0000256" key="11">
    <source>
        <dbReference type="SAM" id="MobiDB-lite"/>
    </source>
</evidence>
<evidence type="ECO:0000256" key="5">
    <source>
        <dbReference type="ARBA" id="ARBA00022694"/>
    </source>
</evidence>
<comment type="caution">
    <text evidence="13">The sequence shown here is derived from an EMBL/GenBank/DDBJ whole genome shotgun (WGS) entry which is preliminary data.</text>
</comment>
<comment type="subcellular location">
    <subcellularLocation>
        <location evidence="1">Cytoplasm</location>
    </subcellularLocation>
</comment>
<dbReference type="GO" id="GO:0005737">
    <property type="term" value="C:cytoplasm"/>
    <property type="evidence" value="ECO:0007669"/>
    <property type="project" value="UniProtKB-SubCell"/>
</dbReference>
<feature type="region of interest" description="Disordered" evidence="11">
    <location>
        <begin position="123"/>
        <end position="167"/>
    </location>
</feature>
<evidence type="ECO:0000256" key="9">
    <source>
        <dbReference type="ARBA" id="ARBA00022842"/>
    </source>
</evidence>
<evidence type="ECO:0000256" key="3">
    <source>
        <dbReference type="ARBA" id="ARBA00019010"/>
    </source>
</evidence>
<sequence length="334" mass="36301">MPRKKREFHSSTILLRLLFVQSLVLFLESASCVTLSSPTPEGIMSSRLPKRPCIFYFGSSRVASQHHKHRHLGLIPPPSFCFCTSSLPVVASLPLPRHKRTAFPSLWPMPRRRVIPKFRHFSSSSASSSSFSSSSSSSQPLSPSTPSSTPSTHPAATPSTYTCSATSPEEMERIGEGLWEAGLAVGHTVFLYGDLGTGKTTLARGFIQAATAGAEAGRGEGGKEVMVTSPSYLLDNVYQAFDAETGDSFPVHHMDLYRLSTETHDLKILGIPAVLVEGLCLIEWPDRLGIHTPSTRVEIWLLAQNEGTRTITVKAVGGGWAQEVVDRLGEVLNE</sequence>
<keyword evidence="9" id="KW-0460">Magnesium</keyword>
<organism evidence="13 14">
    <name type="scientific">Nannochloropsis gaditana</name>
    <dbReference type="NCBI Taxonomy" id="72520"/>
    <lineage>
        <taxon>Eukaryota</taxon>
        <taxon>Sar</taxon>
        <taxon>Stramenopiles</taxon>
        <taxon>Ochrophyta</taxon>
        <taxon>Eustigmatophyceae</taxon>
        <taxon>Eustigmatales</taxon>
        <taxon>Monodopsidaceae</taxon>
        <taxon>Nannochloropsis</taxon>
    </lineage>
</organism>
<keyword evidence="5" id="KW-0819">tRNA processing</keyword>
<dbReference type="InterPro" id="IPR003442">
    <property type="entry name" value="T6A_TsaE"/>
</dbReference>
<gene>
    <name evidence="13" type="ORF">Naga_100711g1</name>
</gene>
<evidence type="ECO:0000313" key="13">
    <source>
        <dbReference type="EMBL" id="EWM21072.1"/>
    </source>
</evidence>
<evidence type="ECO:0000256" key="8">
    <source>
        <dbReference type="ARBA" id="ARBA00022840"/>
    </source>
</evidence>
<name>W7T2V7_9STRA</name>
<evidence type="ECO:0000256" key="12">
    <source>
        <dbReference type="SAM" id="SignalP"/>
    </source>
</evidence>
<feature type="signal peptide" evidence="12">
    <location>
        <begin position="1"/>
        <end position="32"/>
    </location>
</feature>
<dbReference type="EMBL" id="AZIL01002659">
    <property type="protein sequence ID" value="EWM21072.1"/>
    <property type="molecule type" value="Genomic_DNA"/>
</dbReference>
<keyword evidence="8" id="KW-0067">ATP-binding</keyword>
<keyword evidence="6" id="KW-0479">Metal-binding</keyword>
<keyword evidence="4" id="KW-0963">Cytoplasm</keyword>
<dbReference type="AlphaFoldDB" id="W7T2V7"/>
<evidence type="ECO:0000256" key="1">
    <source>
        <dbReference type="ARBA" id="ARBA00004496"/>
    </source>
</evidence>
<keyword evidence="7" id="KW-0547">Nucleotide-binding</keyword>
<accession>W7T2V7</accession>
<reference evidence="13 14" key="1">
    <citation type="journal article" date="2014" name="Mol. Plant">
        <title>Chromosome Scale Genome Assembly and Transcriptome Profiling of Nannochloropsis gaditana in Nitrogen Depletion.</title>
        <authorList>
            <person name="Corteggiani Carpinelli E."/>
            <person name="Telatin A."/>
            <person name="Vitulo N."/>
            <person name="Forcato C."/>
            <person name="D'Angelo M."/>
            <person name="Schiavon R."/>
            <person name="Vezzi A."/>
            <person name="Giacometti G.M."/>
            <person name="Morosinotto T."/>
            <person name="Valle G."/>
        </authorList>
    </citation>
    <scope>NUCLEOTIDE SEQUENCE [LARGE SCALE GENOMIC DNA]</scope>
    <source>
        <strain evidence="13 14">B-31</strain>
    </source>
</reference>
<dbReference type="GO" id="GO:0005524">
    <property type="term" value="F:ATP binding"/>
    <property type="evidence" value="ECO:0007669"/>
    <property type="project" value="UniProtKB-KW"/>
</dbReference>
<dbReference type="OrthoDB" id="507945at2759"/>
<dbReference type="GO" id="GO:0046872">
    <property type="term" value="F:metal ion binding"/>
    <property type="evidence" value="ECO:0007669"/>
    <property type="project" value="UniProtKB-KW"/>
</dbReference>
<evidence type="ECO:0000256" key="6">
    <source>
        <dbReference type="ARBA" id="ARBA00022723"/>
    </source>
</evidence>
<comment type="similarity">
    <text evidence="2">Belongs to the TsaE family.</text>
</comment>
<dbReference type="InterPro" id="IPR027417">
    <property type="entry name" value="P-loop_NTPase"/>
</dbReference>
<evidence type="ECO:0000313" key="14">
    <source>
        <dbReference type="Proteomes" id="UP000019335"/>
    </source>
</evidence>
<dbReference type="PANTHER" id="PTHR33540">
    <property type="entry name" value="TRNA THREONYLCARBAMOYLADENOSINE BIOSYNTHESIS PROTEIN TSAE"/>
    <property type="match status" value="1"/>
</dbReference>
<feature type="compositionally biased region" description="Low complexity" evidence="11">
    <location>
        <begin position="123"/>
        <end position="162"/>
    </location>
</feature>
<proteinExistence type="inferred from homology"/>
<dbReference type="SUPFAM" id="SSF52540">
    <property type="entry name" value="P-loop containing nucleoside triphosphate hydrolases"/>
    <property type="match status" value="1"/>
</dbReference>
<protein>
    <recommendedName>
        <fullName evidence="3">tRNA threonylcarbamoyladenosine biosynthesis protein TsaE</fullName>
    </recommendedName>
    <alternativeName>
        <fullName evidence="10">t(6)A37 threonylcarbamoyladenosine biosynthesis protein TsaE</fullName>
    </alternativeName>
</protein>
<feature type="chain" id="PRO_5004900497" description="tRNA threonylcarbamoyladenosine biosynthesis protein TsaE" evidence="12">
    <location>
        <begin position="33"/>
        <end position="334"/>
    </location>
</feature>
<dbReference type="PANTHER" id="PTHR33540:SF2">
    <property type="entry name" value="TRNA THREONYLCARBAMOYLADENOSINE BIOSYNTHESIS PROTEIN TSAE"/>
    <property type="match status" value="1"/>
</dbReference>